<evidence type="ECO:0000313" key="3">
    <source>
        <dbReference type="Proteomes" id="UP000269019"/>
    </source>
</evidence>
<feature type="region of interest" description="Disordered" evidence="1">
    <location>
        <begin position="396"/>
        <end position="436"/>
    </location>
</feature>
<protein>
    <submittedName>
        <fullName evidence="2">Uncharacterized protein</fullName>
    </submittedName>
</protein>
<proteinExistence type="predicted"/>
<dbReference type="KEGG" id="ccho:CCHOA_00820"/>
<sequence length="470" mass="49656">MHQPQLLAVAARRGLADLKGAFCFAIVSATSRDVDCVRSTKLSCESGGTVSRFIRRTPRVVVAAIMSLALSSAPIAVPGAVAEEGIVPVGPARESVPLGQLTGNRQVPTNSRAQAAGLYRAVMTRNPARGQEITDSGCPQPQRLDAATIRNLLALHNAYRAFNHTSPVTLIDSSDSIWRAEQAGAVMHAVDYLHSGGRELRLTHSPDSSWLCATDEAIRGVSTSTLSTSASDANNLPQLLQVKIADDDLPDPGHRVQLLSPRLAATAYGLASAPSSDGTYYSFLAAHTLSNGVYQQDDAGQIVAWPAAGYFPQELLNFRTWSIYVPNLPAGKAFPVTITGADGTVIHRTATRSAYAASTLIFEAPFRYGSSYAESAYQVAIDLGGGDSVQYSVTPFTADPTGDIGRNPKYDPRPGTTGGNGVVTNDLSGASRQANSSDPMSLLPLLVTLAMFAVQYGPLIARLLPPPPAR</sequence>
<organism evidence="2 3">
    <name type="scientific">Corynebacterium choanae</name>
    <dbReference type="NCBI Taxonomy" id="1862358"/>
    <lineage>
        <taxon>Bacteria</taxon>
        <taxon>Bacillati</taxon>
        <taxon>Actinomycetota</taxon>
        <taxon>Actinomycetes</taxon>
        <taxon>Mycobacteriales</taxon>
        <taxon>Corynebacteriaceae</taxon>
        <taxon>Corynebacterium</taxon>
    </lineage>
</organism>
<dbReference type="Proteomes" id="UP000269019">
    <property type="component" value="Chromosome"/>
</dbReference>
<evidence type="ECO:0000313" key="2">
    <source>
        <dbReference type="EMBL" id="AZA12593.1"/>
    </source>
</evidence>
<gene>
    <name evidence="2" type="ORF">CCHOA_00820</name>
</gene>
<dbReference type="EMBL" id="CP033896">
    <property type="protein sequence ID" value="AZA12593.1"/>
    <property type="molecule type" value="Genomic_DNA"/>
</dbReference>
<evidence type="ECO:0000256" key="1">
    <source>
        <dbReference type="SAM" id="MobiDB-lite"/>
    </source>
</evidence>
<dbReference type="AlphaFoldDB" id="A0A3G6J4E6"/>
<reference evidence="2 3" key="1">
    <citation type="submission" date="2018-11" db="EMBL/GenBank/DDBJ databases">
        <authorList>
            <person name="Kleinhagauer T."/>
            <person name="Glaeser S.P."/>
            <person name="Spergser J."/>
            <person name="Ruckert C."/>
            <person name="Kaempfer P."/>
            <person name="Busse H.-J."/>
        </authorList>
    </citation>
    <scope>NUCLEOTIDE SEQUENCE [LARGE SCALE GENOMIC DNA]</scope>
    <source>
        <strain evidence="2 3">200CH</strain>
    </source>
</reference>
<keyword evidence="3" id="KW-1185">Reference proteome</keyword>
<feature type="compositionally biased region" description="Polar residues" evidence="1">
    <location>
        <begin position="426"/>
        <end position="436"/>
    </location>
</feature>
<name>A0A3G6J4E6_9CORY</name>
<accession>A0A3G6J4E6</accession>